<evidence type="ECO:0000313" key="4">
    <source>
        <dbReference type="EMBL" id="MDP4529806.1"/>
    </source>
</evidence>
<keyword evidence="5" id="KW-1185">Reference proteome</keyword>
<dbReference type="CDD" id="cd08829">
    <property type="entry name" value="SPFH_paraslipin"/>
    <property type="match status" value="1"/>
</dbReference>
<dbReference type="EMBL" id="JAUZVY010000005">
    <property type="protein sequence ID" value="MDP4529806.1"/>
    <property type="molecule type" value="Genomic_DNA"/>
</dbReference>
<dbReference type="Proteomes" id="UP001236258">
    <property type="component" value="Unassembled WGS sequence"/>
</dbReference>
<gene>
    <name evidence="4" type="ORF">Q3O59_12315</name>
</gene>
<dbReference type="RefSeq" id="WP_305945862.1">
    <property type="nucleotide sequence ID" value="NZ_JAUZVY010000005.1"/>
</dbReference>
<dbReference type="SMART" id="SM00244">
    <property type="entry name" value="PHB"/>
    <property type="match status" value="1"/>
</dbReference>
<accession>A0ABT9GS48</accession>
<keyword evidence="2" id="KW-0812">Transmembrane</keyword>
<dbReference type="PANTHER" id="PTHR43327">
    <property type="entry name" value="STOMATIN-LIKE PROTEIN 2, MITOCHONDRIAL"/>
    <property type="match status" value="1"/>
</dbReference>
<evidence type="ECO:0000313" key="5">
    <source>
        <dbReference type="Proteomes" id="UP001236258"/>
    </source>
</evidence>
<keyword evidence="2" id="KW-1133">Transmembrane helix</keyword>
<dbReference type="PANTHER" id="PTHR43327:SF10">
    <property type="entry name" value="STOMATIN-LIKE PROTEIN 2, MITOCHONDRIAL"/>
    <property type="match status" value="1"/>
</dbReference>
<sequence length="309" mass="34301">MDLALILLLGIAGFAIILILNNIFIVRNSECMVIERLGTYNRTLQSGIQITVPFIEKPRPIIMLRNLKFVETPRIDLREAVLDFPGQSVITKDNVTVTINGVLYFRIMDPVKAVYEVENIIQAVEVLAKTSLRAEIGRMELDSIFESREEINERLRMVLDDAGNGWGIKVVRVELLDISPPVDVEEAMRKQMTAERQRRATVTEAEGEKQAAIARAQGEREAAILSAQGEKEAAILRAQGQRKAIEEVLASGDGQLSSDTVIGYLLGREYLQTLPNIAKEGDRIFLPIETSNVLGSVGAIQELLSGKKF</sequence>
<feature type="domain" description="Band 7" evidence="3">
    <location>
        <begin position="21"/>
        <end position="192"/>
    </location>
</feature>
<name>A0ABT9GS48_9GAMM</name>
<proteinExistence type="predicted"/>
<comment type="subcellular location">
    <subcellularLocation>
        <location evidence="1">Membrane</location>
        <topology evidence="1">Single-pass membrane protein</topology>
    </subcellularLocation>
</comment>
<dbReference type="InterPro" id="IPR036013">
    <property type="entry name" value="Band_7/SPFH_dom_sf"/>
</dbReference>
<protein>
    <submittedName>
        <fullName evidence="4">Stomatin-like protein</fullName>
    </submittedName>
</protein>
<dbReference type="SUPFAM" id="SSF117892">
    <property type="entry name" value="Band 7/SPFH domain"/>
    <property type="match status" value="1"/>
</dbReference>
<feature type="transmembrane region" description="Helical" evidence="2">
    <location>
        <begin position="6"/>
        <end position="26"/>
    </location>
</feature>
<dbReference type="PRINTS" id="PR00721">
    <property type="entry name" value="STOMATIN"/>
</dbReference>
<organism evidence="4 5">
    <name type="scientific">Alkalimonas delamerensis</name>
    <dbReference type="NCBI Taxonomy" id="265981"/>
    <lineage>
        <taxon>Bacteria</taxon>
        <taxon>Pseudomonadati</taxon>
        <taxon>Pseudomonadota</taxon>
        <taxon>Gammaproteobacteria</taxon>
        <taxon>Alkalimonas</taxon>
    </lineage>
</organism>
<dbReference type="InterPro" id="IPR001107">
    <property type="entry name" value="Band_7"/>
</dbReference>
<evidence type="ECO:0000256" key="1">
    <source>
        <dbReference type="ARBA" id="ARBA00004167"/>
    </source>
</evidence>
<comment type="caution">
    <text evidence="4">The sequence shown here is derived from an EMBL/GenBank/DDBJ whole genome shotgun (WGS) entry which is preliminary data.</text>
</comment>
<dbReference type="InterPro" id="IPR001972">
    <property type="entry name" value="Stomatin_HflK_fam"/>
</dbReference>
<reference evidence="4 5" key="1">
    <citation type="submission" date="2023-08" db="EMBL/GenBank/DDBJ databases">
        <authorList>
            <person name="Joshi A."/>
            <person name="Thite S."/>
        </authorList>
    </citation>
    <scope>NUCLEOTIDE SEQUENCE [LARGE SCALE GENOMIC DNA]</scope>
    <source>
        <strain evidence="4 5">1E1</strain>
    </source>
</reference>
<dbReference type="InterPro" id="IPR050710">
    <property type="entry name" value="Band7/mec-2_domain"/>
</dbReference>
<dbReference type="Gene3D" id="3.30.479.30">
    <property type="entry name" value="Band 7 domain"/>
    <property type="match status" value="1"/>
</dbReference>
<evidence type="ECO:0000259" key="3">
    <source>
        <dbReference type="SMART" id="SM00244"/>
    </source>
</evidence>
<evidence type="ECO:0000256" key="2">
    <source>
        <dbReference type="SAM" id="Phobius"/>
    </source>
</evidence>
<keyword evidence="2" id="KW-0472">Membrane</keyword>
<dbReference type="Pfam" id="PF01145">
    <property type="entry name" value="Band_7"/>
    <property type="match status" value="1"/>
</dbReference>